<evidence type="ECO:0000256" key="1">
    <source>
        <dbReference type="SAM" id="Coils"/>
    </source>
</evidence>
<feature type="domain" description="C2H2-type" evidence="3">
    <location>
        <begin position="366"/>
        <end position="386"/>
    </location>
</feature>
<keyword evidence="5" id="KW-1185">Reference proteome</keyword>
<gene>
    <name evidence="4" type="ORF">KUF71_011267</name>
</gene>
<reference evidence="4" key="2">
    <citation type="journal article" date="2023" name="BMC Genomics">
        <title>Pest status, molecular evolution, and epigenetic factors derived from the genome assembly of Frankliniella fusca, a thysanopteran phytovirus vector.</title>
        <authorList>
            <person name="Catto M.A."/>
            <person name="Labadie P.E."/>
            <person name="Jacobson A.L."/>
            <person name="Kennedy G.G."/>
            <person name="Srinivasan R."/>
            <person name="Hunt B.G."/>
        </authorList>
    </citation>
    <scope>NUCLEOTIDE SEQUENCE</scope>
    <source>
        <strain evidence="4">PL_HMW_Pooled</strain>
    </source>
</reference>
<feature type="region of interest" description="Disordered" evidence="2">
    <location>
        <begin position="22"/>
        <end position="45"/>
    </location>
</feature>
<feature type="region of interest" description="Disordered" evidence="2">
    <location>
        <begin position="61"/>
        <end position="96"/>
    </location>
</feature>
<accession>A0AAE1HIP9</accession>
<dbReference type="PROSITE" id="PS00028">
    <property type="entry name" value="ZINC_FINGER_C2H2_1"/>
    <property type="match status" value="1"/>
</dbReference>
<evidence type="ECO:0000256" key="2">
    <source>
        <dbReference type="SAM" id="MobiDB-lite"/>
    </source>
</evidence>
<evidence type="ECO:0000313" key="5">
    <source>
        <dbReference type="Proteomes" id="UP001219518"/>
    </source>
</evidence>
<sequence>MSSDDLFDDSTGYDLSVGSSFTFSSESSSHNVSESSSSDEFSASLSFGSSFSLPSDCDVDGLFDTTSDEENDSDSDVADSELVHASPAVKKKVQRRKRGGFKRGFLFRKKGERSRTVQLNLNSELSGDDVGSQSCASTLPSEGDKTVNESEEDEDESKVKDKKTTSKGKRRKKGIGIIKKYQLKKKNHLMRQNCEKVSDAITVEFHTTSDARTSVDLKDLFLASQEDNFMLSIKNYLSFTLDESWVVICSDDSLCLCQITNIVNLVVERAITWNKCGKVNFLVQKLSAKSFLWTMKKADPENAGEVVDYLTTMCRRLSCFEICVGVQSHNHLWEQFSDNVWTDNYSSPPVLRSENCNILRVYPGRCNSCHKILKKILDHERHKKLHQDGEIDITKINTRYLAKGELKQKIKRIQTEKKLSQQQVRRLKSRIKKLLTNHSEEIDSIVSEDFVKILGENTNKMSAVEKLFWEQQSKALTKRDASKTMRWHPTMIRLALHLRMLSPAAYDFVKGFISLPSQRRLFDYSQFAEAKEGVQEEFLY</sequence>
<dbReference type="EMBL" id="JAHWGI010001065">
    <property type="protein sequence ID" value="KAK3922091.1"/>
    <property type="molecule type" value="Genomic_DNA"/>
</dbReference>
<evidence type="ECO:0000313" key="4">
    <source>
        <dbReference type="EMBL" id="KAK3922091.1"/>
    </source>
</evidence>
<dbReference type="Proteomes" id="UP001219518">
    <property type="component" value="Unassembled WGS sequence"/>
</dbReference>
<comment type="caution">
    <text evidence="4">The sequence shown here is derived from an EMBL/GenBank/DDBJ whole genome shotgun (WGS) entry which is preliminary data.</text>
</comment>
<reference evidence="4" key="1">
    <citation type="submission" date="2021-07" db="EMBL/GenBank/DDBJ databases">
        <authorList>
            <person name="Catto M.A."/>
            <person name="Jacobson A."/>
            <person name="Kennedy G."/>
            <person name="Labadie P."/>
            <person name="Hunt B.G."/>
            <person name="Srinivasan R."/>
        </authorList>
    </citation>
    <scope>NUCLEOTIDE SEQUENCE</scope>
    <source>
        <strain evidence="4">PL_HMW_Pooled</strain>
        <tissue evidence="4">Head</tissue>
    </source>
</reference>
<feature type="compositionally biased region" description="Acidic residues" evidence="2">
    <location>
        <begin position="61"/>
        <end position="79"/>
    </location>
</feature>
<feature type="coiled-coil region" evidence="1">
    <location>
        <begin position="403"/>
        <end position="437"/>
    </location>
</feature>
<name>A0AAE1HIP9_9NEOP</name>
<keyword evidence="1" id="KW-0175">Coiled coil</keyword>
<evidence type="ECO:0000259" key="3">
    <source>
        <dbReference type="PROSITE" id="PS00028"/>
    </source>
</evidence>
<proteinExistence type="predicted"/>
<dbReference type="AlphaFoldDB" id="A0AAE1HIP9"/>
<feature type="compositionally biased region" description="Polar residues" evidence="2">
    <location>
        <begin position="121"/>
        <end position="140"/>
    </location>
</feature>
<protein>
    <submittedName>
        <fullName evidence="4">Periplakin</fullName>
    </submittedName>
</protein>
<feature type="region of interest" description="Disordered" evidence="2">
    <location>
        <begin position="121"/>
        <end position="172"/>
    </location>
</feature>
<dbReference type="InterPro" id="IPR013087">
    <property type="entry name" value="Znf_C2H2_type"/>
</dbReference>
<organism evidence="4 5">
    <name type="scientific">Frankliniella fusca</name>
    <dbReference type="NCBI Taxonomy" id="407009"/>
    <lineage>
        <taxon>Eukaryota</taxon>
        <taxon>Metazoa</taxon>
        <taxon>Ecdysozoa</taxon>
        <taxon>Arthropoda</taxon>
        <taxon>Hexapoda</taxon>
        <taxon>Insecta</taxon>
        <taxon>Pterygota</taxon>
        <taxon>Neoptera</taxon>
        <taxon>Paraneoptera</taxon>
        <taxon>Thysanoptera</taxon>
        <taxon>Terebrantia</taxon>
        <taxon>Thripoidea</taxon>
        <taxon>Thripidae</taxon>
        <taxon>Frankliniella</taxon>
    </lineage>
</organism>